<keyword evidence="3" id="KW-1185">Reference proteome</keyword>
<accession>A0A839N9W2</accession>
<gene>
    <name evidence="2" type="ORF">FHU39_004614</name>
</gene>
<dbReference type="RefSeq" id="WP_183323009.1">
    <property type="nucleotide sequence ID" value="NZ_JACHVQ010000006.1"/>
</dbReference>
<dbReference type="AlphaFoldDB" id="A0A839N9W2"/>
<name>A0A839N9W2_9MICO</name>
<evidence type="ECO:0000313" key="2">
    <source>
        <dbReference type="EMBL" id="MBB2894568.1"/>
    </source>
</evidence>
<proteinExistence type="predicted"/>
<evidence type="ECO:0000259" key="1">
    <source>
        <dbReference type="Pfam" id="PF12728"/>
    </source>
</evidence>
<dbReference type="Pfam" id="PF12728">
    <property type="entry name" value="HTH_17"/>
    <property type="match status" value="1"/>
</dbReference>
<evidence type="ECO:0000313" key="3">
    <source>
        <dbReference type="Proteomes" id="UP000559182"/>
    </source>
</evidence>
<sequence>MISVQPSSAGPVVIVDAEDARLLVALVDRAHGMHRARGNPPVLQADQLVRALRYVAAVHDLLAAVPHEEHELEATPPTGHALTVKQCAQALGIGTRAVRQRISRGQLPATRIGRDYLIDPHDIPTRRAS</sequence>
<dbReference type="EMBL" id="JACHVQ010000006">
    <property type="protein sequence ID" value="MBB2894568.1"/>
    <property type="molecule type" value="Genomic_DNA"/>
</dbReference>
<protein>
    <submittedName>
        <fullName evidence="2">Excisionase family DNA binding protein</fullName>
    </submittedName>
</protein>
<dbReference type="NCBIfam" id="TIGR01764">
    <property type="entry name" value="excise"/>
    <property type="match status" value="1"/>
</dbReference>
<dbReference type="InterPro" id="IPR010093">
    <property type="entry name" value="SinI_DNA-bd"/>
</dbReference>
<organism evidence="2 3">
    <name type="scientific">Flexivirga oryzae</name>
    <dbReference type="NCBI Taxonomy" id="1794944"/>
    <lineage>
        <taxon>Bacteria</taxon>
        <taxon>Bacillati</taxon>
        <taxon>Actinomycetota</taxon>
        <taxon>Actinomycetes</taxon>
        <taxon>Micrococcales</taxon>
        <taxon>Dermacoccaceae</taxon>
        <taxon>Flexivirga</taxon>
    </lineage>
</organism>
<feature type="domain" description="Helix-turn-helix" evidence="1">
    <location>
        <begin position="82"/>
        <end position="123"/>
    </location>
</feature>
<comment type="caution">
    <text evidence="2">The sequence shown here is derived from an EMBL/GenBank/DDBJ whole genome shotgun (WGS) entry which is preliminary data.</text>
</comment>
<dbReference type="InterPro" id="IPR041657">
    <property type="entry name" value="HTH_17"/>
</dbReference>
<reference evidence="2 3" key="1">
    <citation type="submission" date="2020-08" db="EMBL/GenBank/DDBJ databases">
        <title>Sequencing the genomes of 1000 actinobacteria strains.</title>
        <authorList>
            <person name="Klenk H.-P."/>
        </authorList>
    </citation>
    <scope>NUCLEOTIDE SEQUENCE [LARGE SCALE GENOMIC DNA]</scope>
    <source>
        <strain evidence="2 3">DSM 105369</strain>
    </source>
</reference>
<dbReference type="Proteomes" id="UP000559182">
    <property type="component" value="Unassembled WGS sequence"/>
</dbReference>
<dbReference type="GO" id="GO:0003677">
    <property type="term" value="F:DNA binding"/>
    <property type="evidence" value="ECO:0007669"/>
    <property type="project" value="InterPro"/>
</dbReference>